<sequence>MTRRLPREPLIAIIGATGTGKSQLAVELATRFNGEVINGDAMQLYAGLPIITNKTTLEEQKGIPHHLLGCIGLQEPTWVVGTFVNKALKVIEEIRGRGKLPVLVGGTHFYTQSLLFRDGLTGQDARGGGLEEGIELGAEHVDLPLLQQPTETLLAELKKVDPVMAERWHPRDRRKIRRSLEIYLKTGRTAAEVYAEQRRHSKGKSAASNPDEGNGAVSNEQSMRFPTLLLWVHAEQSLLRERLNVRVDQMLEAGLLEEVRTLNAYADAEAAADRPVDETRGIWVSIGYKEVKDYVQALQSGETSEKKLQYLKQNCTGKTKDSTRQYAKRQVRWIRSKLINSLPSSNNLYLLDGSDNSTFDTAVIDPAVELTSSFLTAQPMPDPSSLSSAAAELLQPARLHYDSSVPAPERWTKQHCEVCDVICAVESQWWQHMGSKSHKKAVSKSRQRDGWAHSGLVIGDKPVAGDGAREGEKAVEHP</sequence>
<evidence type="ECO:0000256" key="7">
    <source>
        <dbReference type="RuleBase" id="RU003785"/>
    </source>
</evidence>
<dbReference type="GO" id="GO:0005524">
    <property type="term" value="F:ATP binding"/>
    <property type="evidence" value="ECO:0007669"/>
    <property type="project" value="UniProtKB-UniRule"/>
</dbReference>
<dbReference type="Gene3D" id="3.30.160.60">
    <property type="entry name" value="Classic Zinc Finger"/>
    <property type="match status" value="1"/>
</dbReference>
<evidence type="ECO:0000256" key="8">
    <source>
        <dbReference type="SAM" id="MobiDB-lite"/>
    </source>
</evidence>
<evidence type="ECO:0000313" key="9">
    <source>
        <dbReference type="EMBL" id="TKA54548.1"/>
    </source>
</evidence>
<dbReference type="Pfam" id="PF01715">
    <property type="entry name" value="IPPT"/>
    <property type="match status" value="1"/>
</dbReference>
<comment type="caution">
    <text evidence="9">The sequence shown here is derived from an EMBL/GenBank/DDBJ whole genome shotgun (WGS) entry which is preliminary data.</text>
</comment>
<proteinExistence type="inferred from homology"/>
<organism evidence="9 10">
    <name type="scientific">Friedmanniomyces simplex</name>
    <dbReference type="NCBI Taxonomy" id="329884"/>
    <lineage>
        <taxon>Eukaryota</taxon>
        <taxon>Fungi</taxon>
        <taxon>Dikarya</taxon>
        <taxon>Ascomycota</taxon>
        <taxon>Pezizomycotina</taxon>
        <taxon>Dothideomycetes</taxon>
        <taxon>Dothideomycetidae</taxon>
        <taxon>Mycosphaerellales</taxon>
        <taxon>Teratosphaeriaceae</taxon>
        <taxon>Friedmanniomyces</taxon>
    </lineage>
</organism>
<dbReference type="SUPFAM" id="SSF52540">
    <property type="entry name" value="P-loop containing nucleoside triphosphate hydrolases"/>
    <property type="match status" value="2"/>
</dbReference>
<feature type="compositionally biased region" description="Basic and acidic residues" evidence="8">
    <location>
        <begin position="467"/>
        <end position="478"/>
    </location>
</feature>
<dbReference type="InterPro" id="IPR018022">
    <property type="entry name" value="IPT"/>
</dbReference>
<keyword evidence="5 6" id="KW-0819">tRNA processing</keyword>
<dbReference type="GO" id="GO:0005739">
    <property type="term" value="C:mitochondrion"/>
    <property type="evidence" value="ECO:0007669"/>
    <property type="project" value="TreeGrafter"/>
</dbReference>
<dbReference type="EC" id="2.5.1.75" evidence="5 6"/>
<dbReference type="InterPro" id="IPR030666">
    <property type="entry name" value="IPP_transferase_euk"/>
</dbReference>
<reference evidence="9 10" key="1">
    <citation type="submission" date="2017-03" db="EMBL/GenBank/DDBJ databases">
        <title>Genomes of endolithic fungi from Antarctica.</title>
        <authorList>
            <person name="Coleine C."/>
            <person name="Masonjones S."/>
            <person name="Stajich J.E."/>
        </authorList>
    </citation>
    <scope>NUCLEOTIDE SEQUENCE [LARGE SCALE GENOMIC DNA]</scope>
    <source>
        <strain evidence="9 10">CCFEE 5184</strain>
    </source>
</reference>
<evidence type="ECO:0000256" key="6">
    <source>
        <dbReference type="RuleBase" id="RU003783"/>
    </source>
</evidence>
<dbReference type="HAMAP" id="MF_00185">
    <property type="entry name" value="IPP_trans"/>
    <property type="match status" value="1"/>
</dbReference>
<dbReference type="NCBIfam" id="TIGR00174">
    <property type="entry name" value="miaA"/>
    <property type="match status" value="1"/>
</dbReference>
<comment type="function">
    <text evidence="5">Catalyzes the transfer of a dimethylallyl group onto the adenine at position 37.</text>
</comment>
<dbReference type="InterPro" id="IPR039657">
    <property type="entry name" value="Dimethylallyltransferase"/>
</dbReference>
<evidence type="ECO:0000256" key="2">
    <source>
        <dbReference type="ARBA" id="ARBA00022679"/>
    </source>
</evidence>
<feature type="region of interest" description="Disordered" evidence="8">
    <location>
        <begin position="194"/>
        <end position="219"/>
    </location>
</feature>
<keyword evidence="4 5" id="KW-0067">ATP-binding</keyword>
<keyword evidence="2 5" id="KW-0808">Transferase</keyword>
<evidence type="ECO:0000256" key="5">
    <source>
        <dbReference type="PIRNR" id="PIRNR039110"/>
    </source>
</evidence>
<dbReference type="Gene3D" id="3.40.50.300">
    <property type="entry name" value="P-loop containing nucleotide triphosphate hydrolases"/>
    <property type="match status" value="1"/>
</dbReference>
<dbReference type="EMBL" id="NAJQ01001685">
    <property type="protein sequence ID" value="TKA54548.1"/>
    <property type="molecule type" value="Genomic_DNA"/>
</dbReference>
<dbReference type="PANTHER" id="PTHR11088:SF89">
    <property type="entry name" value="TRNA DIMETHYLALLYLTRANSFERASE"/>
    <property type="match status" value="1"/>
</dbReference>
<keyword evidence="5" id="KW-0963">Cytoplasm</keyword>
<dbReference type="OrthoDB" id="775260at2759"/>
<dbReference type="SUPFAM" id="SSF57667">
    <property type="entry name" value="beta-beta-alpha zinc fingers"/>
    <property type="match status" value="1"/>
</dbReference>
<comment type="similarity">
    <text evidence="1 5 7">Belongs to the IPP transferase family.</text>
</comment>
<accession>A0A4U0VXR5</accession>
<feature type="region of interest" description="Disordered" evidence="8">
    <location>
        <begin position="440"/>
        <end position="478"/>
    </location>
</feature>
<dbReference type="PIRSF" id="PIRSF039110">
    <property type="entry name" value="IPP_transferase"/>
    <property type="match status" value="1"/>
</dbReference>
<dbReference type="Proteomes" id="UP000309340">
    <property type="component" value="Unassembled WGS sequence"/>
</dbReference>
<keyword evidence="3 5" id="KW-0547">Nucleotide-binding</keyword>
<dbReference type="Gene3D" id="1.10.20.140">
    <property type="match status" value="1"/>
</dbReference>
<evidence type="ECO:0000256" key="1">
    <source>
        <dbReference type="ARBA" id="ARBA00005842"/>
    </source>
</evidence>
<dbReference type="InterPro" id="IPR036236">
    <property type="entry name" value="Znf_C2H2_sf"/>
</dbReference>
<dbReference type="PANTHER" id="PTHR11088">
    <property type="entry name" value="TRNA DIMETHYLALLYLTRANSFERASE"/>
    <property type="match status" value="1"/>
</dbReference>
<dbReference type="STRING" id="329884.A0A4U0VXR5"/>
<dbReference type="GO" id="GO:0006400">
    <property type="term" value="P:tRNA modification"/>
    <property type="evidence" value="ECO:0007669"/>
    <property type="project" value="TreeGrafter"/>
</dbReference>
<dbReference type="AlphaFoldDB" id="A0A4U0VXR5"/>
<evidence type="ECO:0000313" key="10">
    <source>
        <dbReference type="Proteomes" id="UP000309340"/>
    </source>
</evidence>
<evidence type="ECO:0000256" key="3">
    <source>
        <dbReference type="ARBA" id="ARBA00022741"/>
    </source>
</evidence>
<keyword evidence="10" id="KW-1185">Reference proteome</keyword>
<protein>
    <recommendedName>
        <fullName evidence="5 6">tRNA dimethylallyltransferase</fullName>
        <ecNumber evidence="5 6">2.5.1.75</ecNumber>
    </recommendedName>
</protein>
<gene>
    <name evidence="9" type="ORF">B0A55_11401</name>
</gene>
<dbReference type="InterPro" id="IPR027417">
    <property type="entry name" value="P-loop_NTPase"/>
</dbReference>
<comment type="catalytic activity">
    <reaction evidence="5 6">
        <text>adenosine(37) in tRNA + dimethylallyl diphosphate = N(6)-dimethylallyladenosine(37) in tRNA + diphosphate</text>
        <dbReference type="Rhea" id="RHEA:26482"/>
        <dbReference type="Rhea" id="RHEA-COMP:10162"/>
        <dbReference type="Rhea" id="RHEA-COMP:10375"/>
        <dbReference type="ChEBI" id="CHEBI:33019"/>
        <dbReference type="ChEBI" id="CHEBI:57623"/>
        <dbReference type="ChEBI" id="CHEBI:74411"/>
        <dbReference type="ChEBI" id="CHEBI:74415"/>
        <dbReference type="EC" id="2.5.1.75"/>
    </reaction>
</comment>
<evidence type="ECO:0000256" key="4">
    <source>
        <dbReference type="ARBA" id="ARBA00022840"/>
    </source>
</evidence>
<name>A0A4U0VXR5_9PEZI</name>
<dbReference type="GO" id="GO:0052381">
    <property type="term" value="F:tRNA dimethylallyltransferase activity"/>
    <property type="evidence" value="ECO:0007669"/>
    <property type="project" value="UniProtKB-UniRule"/>
</dbReference>